<dbReference type="PROSITE" id="PS51257">
    <property type="entry name" value="PROKAR_LIPOPROTEIN"/>
    <property type="match status" value="1"/>
</dbReference>
<keyword evidence="3" id="KW-1185">Reference proteome</keyword>
<reference evidence="2 3" key="1">
    <citation type="submission" date="2017-06" db="EMBL/GenBank/DDBJ databases">
        <authorList>
            <person name="Kim H.J."/>
            <person name="Triplett B.A."/>
        </authorList>
    </citation>
    <scope>NUCLEOTIDE SEQUENCE [LARGE SCALE GENOMIC DNA]</scope>
    <source>
        <strain evidence="2 3">DSM 25597</strain>
    </source>
</reference>
<organism evidence="2 3">
    <name type="scientific">Dokdonia pacifica</name>
    <dbReference type="NCBI Taxonomy" id="1627892"/>
    <lineage>
        <taxon>Bacteria</taxon>
        <taxon>Pseudomonadati</taxon>
        <taxon>Bacteroidota</taxon>
        <taxon>Flavobacteriia</taxon>
        <taxon>Flavobacteriales</taxon>
        <taxon>Flavobacteriaceae</taxon>
        <taxon>Dokdonia</taxon>
    </lineage>
</organism>
<accession>A0A238W1I4</accession>
<protein>
    <recommendedName>
        <fullName evidence="4">Calx-beta domain-containing protein</fullName>
    </recommendedName>
</protein>
<dbReference type="EMBL" id="FZNY01000001">
    <property type="protein sequence ID" value="SNR40465.1"/>
    <property type="molecule type" value="Genomic_DNA"/>
</dbReference>
<evidence type="ECO:0008006" key="4">
    <source>
        <dbReference type="Google" id="ProtNLM"/>
    </source>
</evidence>
<proteinExistence type="predicted"/>
<evidence type="ECO:0000313" key="3">
    <source>
        <dbReference type="Proteomes" id="UP000198379"/>
    </source>
</evidence>
<feature type="chain" id="PRO_5012760070" description="Calx-beta domain-containing protein" evidence="1">
    <location>
        <begin position="23"/>
        <end position="720"/>
    </location>
</feature>
<sequence length="720" mass="79399">MKTIKFLSILCFAFITMLSCEQDDFIEHEETLITANSTTTTNAVIIGNRNRLKQRPRRNYKSVIVVDDPTNSVTNAVVQYTPIDGENPFPEPFEMEVSSIRKSIRKMQKTQSMLNDDHLFPVGKPFQQTATLYNELGEPVGDQSETWVTAQDNDGTDVNHIESLYLSPSSVSIPIRLRTDQPEGITVFARVELYGRILIKGEPLEMEMTVYDETDGNIGLTGTAIAQLEELTGGSDIVPGDELQISVTTKDASGQTIDEDYFITPVTLSPNSNTIRNSASFVFGETMYVETRVTAETGSNIDKLTTVIIPLEGQDFEPFELELFPVSENENTIKFRSVGYENPTFVSAVGATQNVIHQITITDTDGNITEGTVQSAVTLLEGITHNPKHIIKPNGTTRIRMRLKNPIAQDVAYATMMIPSGIVEGEVDIITLEAISTTDGDIHRIDGDFVYDYISNNPDGTDYTTQVTTYNSANEPIGIEDVTFTIEDRQAPYEFTQTVITKNSTGVIRIKGQVEAKPASGAPINSSGPINNRIVIPEGNLDGTALEMTLALQPDANNPDLYNFDGIYGDVNTDVFNTQYETEVTLLNELDEILGSTNVVFDVEEEEIIEITQASLTQNNDEESFTFSIEIPESSTEFIEQVNVFLTPQDGGSDADPEDFTLEYVDNTFDGKLYLNNFVTFADPDSVIDMLYSAEVTVGISDGNGGYIPLLLIYALTGEE</sequence>
<evidence type="ECO:0000256" key="1">
    <source>
        <dbReference type="SAM" id="SignalP"/>
    </source>
</evidence>
<evidence type="ECO:0000313" key="2">
    <source>
        <dbReference type="EMBL" id="SNR40465.1"/>
    </source>
</evidence>
<keyword evidence="1" id="KW-0732">Signal</keyword>
<feature type="signal peptide" evidence="1">
    <location>
        <begin position="1"/>
        <end position="22"/>
    </location>
</feature>
<dbReference type="OrthoDB" id="1159878at2"/>
<name>A0A238W1I4_9FLAO</name>
<dbReference type="RefSeq" id="WP_089369937.1">
    <property type="nucleotide sequence ID" value="NZ_BMEP01000002.1"/>
</dbReference>
<dbReference type="AlphaFoldDB" id="A0A238W1I4"/>
<dbReference type="Proteomes" id="UP000198379">
    <property type="component" value="Unassembled WGS sequence"/>
</dbReference>
<gene>
    <name evidence="2" type="ORF">SAMN06265376_101608</name>
</gene>